<evidence type="ECO:0000313" key="1">
    <source>
        <dbReference type="EMBL" id="OQN97895.1"/>
    </source>
</evidence>
<accession>A0A1V8SFI4</accession>
<organism evidence="1 2">
    <name type="scientific">Cryoendolithus antarcticus</name>
    <dbReference type="NCBI Taxonomy" id="1507870"/>
    <lineage>
        <taxon>Eukaryota</taxon>
        <taxon>Fungi</taxon>
        <taxon>Dikarya</taxon>
        <taxon>Ascomycota</taxon>
        <taxon>Pezizomycotina</taxon>
        <taxon>Dothideomycetes</taxon>
        <taxon>Dothideomycetidae</taxon>
        <taxon>Cladosporiales</taxon>
        <taxon>Cladosporiaceae</taxon>
        <taxon>Cryoendolithus</taxon>
    </lineage>
</organism>
<sequence length="818" mass="92232">MFNRLAEPALYRTIDLRMIGLPNGLKLLSTIAKNRGLGLLVKCVRTSEHKMLDLLDMKLANREAQRLIRGAAAQRIDVSSFRQLRSRLELRNDGRCSATIIITALLQLCQHLEVLDAHTEICQWALLGELYVPTSRVRYVAAKLPEGVGLELADVVSLLGIPSIQSLRVDCLTSMSTLHTSDMRSKLRYLYLNYTRIRGRSMESLLKICNRLSTLWINFDRWDEDKGDWRVREIIGMVQLHAKQLEELAVVADWQYLKTDSWQQVHPFDDVNSLRSLALPARIFAPKTSTGGSFNSLDANFAILPLTAILPLGLETLSITYDEYPETEGFSRDDALILSLLQSAAFSKLHTALIYEGDVTYITFPETHDVFSPAAEALGVSLYNLLQLVIRIACDARLGMMVKCISMEEDVNESLPMGTVSDVSMQNIAKVALARRHMESLGVMSVFGIWRSALDHVGNDDWTGSYAVISLLVILSPNLESMDVDLAVCQRVIPLLSQIRPQCLTRVVARLDADPEECMGETIPNVERYLKLPGLHSLRTDSMPSSHRSLTFSGFSTELRSSLKHLYFKETHMGASDIKMVLIACPQLLTLYMTLGEGASDGYCPEMYETVCAIQAHGQQLQELAIVAHGISGESRRSWRQIESFHQFDSLRFLAIPVELLIPQFAQQDYADEPFLRAGGRAILDAFQAEDDRETTRPVDYHYEVSRMPSEISRMNRRLSRDAYRAHTDGTMRVLAELFPPGLESLAILYEDKPEPFYLLRDDYQVETVLQAQALPALHTSTSKYIEPFDCNRIGQWHEFRSRDAKSAYQPVAPYIGV</sequence>
<evidence type="ECO:0000313" key="2">
    <source>
        <dbReference type="Proteomes" id="UP000192596"/>
    </source>
</evidence>
<keyword evidence="2" id="KW-1185">Reference proteome</keyword>
<proteinExistence type="predicted"/>
<dbReference type="EMBL" id="NAJO01000050">
    <property type="protein sequence ID" value="OQN97895.1"/>
    <property type="molecule type" value="Genomic_DNA"/>
</dbReference>
<gene>
    <name evidence="1" type="ORF">B0A48_16206</name>
</gene>
<comment type="caution">
    <text evidence="1">The sequence shown here is derived from an EMBL/GenBank/DDBJ whole genome shotgun (WGS) entry which is preliminary data.</text>
</comment>
<name>A0A1V8SFI4_9PEZI</name>
<dbReference type="AlphaFoldDB" id="A0A1V8SFI4"/>
<protein>
    <submittedName>
        <fullName evidence="1">Uncharacterized protein</fullName>
    </submittedName>
</protein>
<reference evidence="2" key="1">
    <citation type="submission" date="2017-03" db="EMBL/GenBank/DDBJ databases">
        <title>Genomes of endolithic fungi from Antarctica.</title>
        <authorList>
            <person name="Coleine C."/>
            <person name="Masonjones S."/>
            <person name="Stajich J.E."/>
        </authorList>
    </citation>
    <scope>NUCLEOTIDE SEQUENCE [LARGE SCALE GENOMIC DNA]</scope>
    <source>
        <strain evidence="2">CCFEE 5527</strain>
    </source>
</reference>
<dbReference type="Proteomes" id="UP000192596">
    <property type="component" value="Unassembled WGS sequence"/>
</dbReference>
<dbReference type="InParanoid" id="A0A1V8SFI4"/>
<dbReference type="SUPFAM" id="SSF52047">
    <property type="entry name" value="RNI-like"/>
    <property type="match status" value="1"/>
</dbReference>